<keyword evidence="2" id="KW-1185">Reference proteome</keyword>
<protein>
    <recommendedName>
        <fullName evidence="3">Arrestin-like N-terminal domain-containing protein</fullName>
    </recommendedName>
</protein>
<evidence type="ECO:0000313" key="1">
    <source>
        <dbReference type="EMBL" id="KZO93368.1"/>
    </source>
</evidence>
<reference evidence="1 2" key="1">
    <citation type="journal article" date="2016" name="Mol. Biol. Evol.">
        <title>Comparative Genomics of Early-Diverging Mushroom-Forming Fungi Provides Insights into the Origins of Lignocellulose Decay Capabilities.</title>
        <authorList>
            <person name="Nagy L.G."/>
            <person name="Riley R."/>
            <person name="Tritt A."/>
            <person name="Adam C."/>
            <person name="Daum C."/>
            <person name="Floudas D."/>
            <person name="Sun H."/>
            <person name="Yadav J.S."/>
            <person name="Pangilinan J."/>
            <person name="Larsson K.H."/>
            <person name="Matsuura K."/>
            <person name="Barry K."/>
            <person name="Labutti K."/>
            <person name="Kuo R."/>
            <person name="Ohm R.A."/>
            <person name="Bhattacharya S.S."/>
            <person name="Shirouzu T."/>
            <person name="Yoshinaga Y."/>
            <person name="Martin F.M."/>
            <person name="Grigoriev I.V."/>
            <person name="Hibbett D.S."/>
        </authorList>
    </citation>
    <scope>NUCLEOTIDE SEQUENCE [LARGE SCALE GENOMIC DNA]</scope>
    <source>
        <strain evidence="1 2">TUFC12733</strain>
    </source>
</reference>
<gene>
    <name evidence="1" type="ORF">CALVIDRAFT_600813</name>
</gene>
<organism evidence="1 2">
    <name type="scientific">Calocera viscosa (strain TUFC12733)</name>
    <dbReference type="NCBI Taxonomy" id="1330018"/>
    <lineage>
        <taxon>Eukaryota</taxon>
        <taxon>Fungi</taxon>
        <taxon>Dikarya</taxon>
        <taxon>Basidiomycota</taxon>
        <taxon>Agaricomycotina</taxon>
        <taxon>Dacrymycetes</taxon>
        <taxon>Dacrymycetales</taxon>
        <taxon>Dacrymycetaceae</taxon>
        <taxon>Calocera</taxon>
    </lineage>
</organism>
<dbReference type="OrthoDB" id="3262423at2759"/>
<accession>A0A167J9G2</accession>
<dbReference type="Proteomes" id="UP000076738">
    <property type="component" value="Unassembled WGS sequence"/>
</dbReference>
<dbReference type="EMBL" id="KV417302">
    <property type="protein sequence ID" value="KZO93368.1"/>
    <property type="molecule type" value="Genomic_DNA"/>
</dbReference>
<dbReference type="STRING" id="1330018.A0A167J9G2"/>
<dbReference type="AlphaFoldDB" id="A0A167J9G2"/>
<proteinExistence type="predicted"/>
<evidence type="ECO:0008006" key="3">
    <source>
        <dbReference type="Google" id="ProtNLM"/>
    </source>
</evidence>
<sequence length="401" mass="45051">MSPREQRPALDEHIATRLLHERVLYRKGRAVLALNFRSSETSTNGQPVFYNEDIIEGTVQLLGSKNVERVTFQGKGFVVTPDVGAENVFWSSEEVLYTSLASASLFQRLIGKHFKALTGSHSWRFSLRLPSQVTVRTKKGMRYYPLPPSYRREFSTGELGYQLAISAYRGPFRETYNLAVPFIYVPRCTPEYPLWRITSEQTGTTQAEEGYVDISPTGPRNIPAGSFSTVEDDELPYVVRQQSIQGTVFGNRRVLVTLRALYNNPPIFAPDAHIRVSVTLESDDSQVLDLLASESCLQAHLEQRAIFSRGQDYADTLSRASLIGERSPNIGPMRHRVLIQRKVELCLECPQGVCPTFSFPGLTLQHFIVIQISASGFFVPTIKQIPPLRLAIQIVTDSNLP</sequence>
<evidence type="ECO:0000313" key="2">
    <source>
        <dbReference type="Proteomes" id="UP000076738"/>
    </source>
</evidence>
<name>A0A167J9G2_CALVF</name>